<dbReference type="CDD" id="cd03801">
    <property type="entry name" value="GT4_PimA-like"/>
    <property type="match status" value="1"/>
</dbReference>
<evidence type="ECO:0000256" key="1">
    <source>
        <dbReference type="ARBA" id="ARBA00022679"/>
    </source>
</evidence>
<dbReference type="EC" id="2.4.-.-" evidence="4"/>
<dbReference type="InterPro" id="IPR028098">
    <property type="entry name" value="Glyco_trans_4-like_N"/>
</dbReference>
<dbReference type="GO" id="GO:0016757">
    <property type="term" value="F:glycosyltransferase activity"/>
    <property type="evidence" value="ECO:0007669"/>
    <property type="project" value="UniProtKB-KW"/>
</dbReference>
<reference evidence="5" key="1">
    <citation type="journal article" date="2019" name="Int. J. Syst. Evol. Microbiol.">
        <title>The Global Catalogue of Microorganisms (GCM) 10K type strain sequencing project: providing services to taxonomists for standard genome sequencing and annotation.</title>
        <authorList>
            <consortium name="The Broad Institute Genomics Platform"/>
            <consortium name="The Broad Institute Genome Sequencing Center for Infectious Disease"/>
            <person name="Wu L."/>
            <person name="Ma J."/>
        </authorList>
    </citation>
    <scope>NUCLEOTIDE SEQUENCE [LARGE SCALE GENOMIC DNA]</scope>
    <source>
        <strain evidence="5">KCTC 52239</strain>
    </source>
</reference>
<dbReference type="InterPro" id="IPR001296">
    <property type="entry name" value="Glyco_trans_1"/>
</dbReference>
<dbReference type="Pfam" id="PF13439">
    <property type="entry name" value="Glyco_transf_4"/>
    <property type="match status" value="1"/>
</dbReference>
<protein>
    <submittedName>
        <fullName evidence="4">Glycosyltransferase family 4 protein</fullName>
        <ecNumber evidence="4">2.4.-.-</ecNumber>
    </submittedName>
</protein>
<dbReference type="Proteomes" id="UP001595557">
    <property type="component" value="Unassembled WGS sequence"/>
</dbReference>
<dbReference type="Gene3D" id="3.40.50.2000">
    <property type="entry name" value="Glycogen Phosphorylase B"/>
    <property type="match status" value="2"/>
</dbReference>
<sequence>MTPCPAAFAIPGDIATLTGGYLYERRLLDGLRLIGHDMLHLELPASFPDPSAQDMAVALAALASVPADRPVILDGLVFGAIDPAGLVQIRAPLVAMVHHPLATETALTPGQRDHLFATERANLRLVRHVLVPSPHTRAILIDRYDVAPDRITIARPGVERPRLAPSPVSPPLILSVGILHPRKGHDILVEALGGLADLDWRAVIVGRAWDRAHAAALERQIAASPVAPRIRLAGQVTDDALERLYAQATVFALATRFEGHGLVFDEALVRGLPIVSCRTGAVPDTVPPQAGLLVPPADAPASGGALARVLTDATLRRRLAQGASRAGKDLPGWDHTAAVASRVLAEVRAAAT</sequence>
<dbReference type="RefSeq" id="WP_207467788.1">
    <property type="nucleotide sequence ID" value="NZ_JAFNAW010000017.1"/>
</dbReference>
<gene>
    <name evidence="4" type="ORF">ACFOD7_05890</name>
</gene>
<name>A0ABV7ID21_9RHOB</name>
<organism evidence="4 5">
    <name type="scientific">Paracoccus fontiphilus</name>
    <dbReference type="NCBI Taxonomy" id="1815556"/>
    <lineage>
        <taxon>Bacteria</taxon>
        <taxon>Pseudomonadati</taxon>
        <taxon>Pseudomonadota</taxon>
        <taxon>Alphaproteobacteria</taxon>
        <taxon>Rhodobacterales</taxon>
        <taxon>Paracoccaceae</taxon>
        <taxon>Paracoccus</taxon>
    </lineage>
</organism>
<accession>A0ABV7ID21</accession>
<evidence type="ECO:0000313" key="5">
    <source>
        <dbReference type="Proteomes" id="UP001595557"/>
    </source>
</evidence>
<dbReference type="PANTHER" id="PTHR46401:SF2">
    <property type="entry name" value="GLYCOSYLTRANSFERASE WBBK-RELATED"/>
    <property type="match status" value="1"/>
</dbReference>
<dbReference type="EMBL" id="JBHRTE010000027">
    <property type="protein sequence ID" value="MFC3167576.1"/>
    <property type="molecule type" value="Genomic_DNA"/>
</dbReference>
<feature type="domain" description="Glycosyl transferase family 1" evidence="2">
    <location>
        <begin position="167"/>
        <end position="323"/>
    </location>
</feature>
<proteinExistence type="predicted"/>
<dbReference type="SUPFAM" id="SSF53756">
    <property type="entry name" value="UDP-Glycosyltransferase/glycogen phosphorylase"/>
    <property type="match status" value="1"/>
</dbReference>
<evidence type="ECO:0000313" key="4">
    <source>
        <dbReference type="EMBL" id="MFC3167576.1"/>
    </source>
</evidence>
<feature type="domain" description="Glycosyltransferase subfamily 4-like N-terminal" evidence="3">
    <location>
        <begin position="88"/>
        <end position="159"/>
    </location>
</feature>
<evidence type="ECO:0000259" key="2">
    <source>
        <dbReference type="Pfam" id="PF00534"/>
    </source>
</evidence>
<evidence type="ECO:0000259" key="3">
    <source>
        <dbReference type="Pfam" id="PF13439"/>
    </source>
</evidence>
<keyword evidence="1 4" id="KW-0808">Transferase</keyword>
<comment type="caution">
    <text evidence="4">The sequence shown here is derived from an EMBL/GenBank/DDBJ whole genome shotgun (WGS) entry which is preliminary data.</text>
</comment>
<dbReference type="Pfam" id="PF00534">
    <property type="entry name" value="Glycos_transf_1"/>
    <property type="match status" value="1"/>
</dbReference>
<dbReference type="PANTHER" id="PTHR46401">
    <property type="entry name" value="GLYCOSYLTRANSFERASE WBBK-RELATED"/>
    <property type="match status" value="1"/>
</dbReference>
<keyword evidence="4" id="KW-0328">Glycosyltransferase</keyword>
<keyword evidence="5" id="KW-1185">Reference proteome</keyword>